<feature type="compositionally biased region" description="Basic and acidic residues" evidence="11">
    <location>
        <begin position="356"/>
        <end position="372"/>
    </location>
</feature>
<feature type="region of interest" description="Disordered" evidence="11">
    <location>
        <begin position="664"/>
        <end position="703"/>
    </location>
</feature>
<keyword evidence="10" id="KW-0458">Lysosome</keyword>
<evidence type="ECO:0000259" key="12">
    <source>
        <dbReference type="PROSITE" id="PS50003"/>
    </source>
</evidence>
<dbReference type="GO" id="GO:0005765">
    <property type="term" value="C:lysosomal membrane"/>
    <property type="evidence" value="ECO:0007669"/>
    <property type="project" value="UniProtKB-SubCell"/>
</dbReference>
<evidence type="ECO:0000256" key="1">
    <source>
        <dbReference type="ARBA" id="ARBA00004603"/>
    </source>
</evidence>
<dbReference type="InterPro" id="IPR011993">
    <property type="entry name" value="PH-like_dom_sf"/>
</dbReference>
<evidence type="ECO:0000256" key="10">
    <source>
        <dbReference type="ARBA" id="ARBA00023228"/>
    </source>
</evidence>
<keyword evidence="15" id="KW-1185">Reference proteome</keyword>
<sequence>VQTACMCHCPSNTFALSPLQNIKEKLAQTLKALQKRYVATDVPVTSEDSDANQLCCDLEAVFIHGLRSKHIRADAVGVRGRKGPQLPQPTFWSLLKTVTHRQVKDRRWLGCAQFAVVTLTHSFFRDVILELEGLSFISSDVGRCRAWVRLALNDGLLECYLASLLREVSELDGHYQPGALLLDPEEREVLLSLLQGLTSLSFQLSYKSAVLNEWTVTPLALAGLCPVANDDNDPRPTAVRRRSWDAISQSSGGSDGVVEVLGRVPNGACGARSSLTASDLSLDTAGSSLLSSSLGSDGQPLPDRESWTGHEGELSHSERDKSMIIGDGSSSSQKMTKEDVSSPSPESMVESTTHSSSDEDSPKPSSSDKQEEPNSLAHSPDTSVQNAQAAPPSGLEGKMHSEAAMEPNAAIVTLGPVKTSLTIVPEENCKKKDSPGTVCLPTPALTSGLASDPVPCDTPCPLTSGLVEDSRHVPVQRSCVLSKKTSSGSLYCSQTSPSWISEEDFYKPDPYGSGDSEGPETSDITLMNGTVSTDPELVSPPSVVHRRQIGLSNPFRGLLKLGQLELRGAIGLWSSYYCELSPFELRLYADADERVCYKNCSLLRCEDVHLSASGEGRFCLTFSGKRTLYLRAPSCGEAEDWVDRILEAVNKARPMARDEVLKSSALGDELGTPSPASAPSSPERTPGETPQPPQTDWSRPANPEPDAIKEAVVYVSREELGWTSLVLSLSLEALRAFAVREGHKTPAFVHPIETVRDVVPDAALGGPAFFKVLMANGTLTFRAESAEEACTWRSLIRGVLSSYLDTEEDGMGGDVAYPGRGQGGNVNRLVQHRLQGEGVLLAHLTTVPVERGLDSQNFKCAGCPRQIGVSLGQAKLCEFSGQYYCDTCHYGDTSIIPSRMVHNWDLNAHEVSRQALKLLADIEQEPLLNLDILNPDLFKHTETMATVHCLRQRLRLLGDYLLICRSGIRKNMEPRLEQRTYLLESSHLYSVMDLRQIVDGHYASFLQYLIQFSSNHVHNCDLCTQRGFICQICNRDDIIFPFQFDSTS</sequence>
<dbReference type="SMART" id="SM00593">
    <property type="entry name" value="RUN"/>
    <property type="match status" value="1"/>
</dbReference>
<feature type="compositionally biased region" description="Low complexity" evidence="11">
    <location>
        <begin position="673"/>
        <end position="682"/>
    </location>
</feature>
<evidence type="ECO:0000256" key="2">
    <source>
        <dbReference type="ARBA" id="ARBA00004656"/>
    </source>
</evidence>
<dbReference type="CDD" id="cd17679">
    <property type="entry name" value="RUN_PLEKHM1"/>
    <property type="match status" value="1"/>
</dbReference>
<dbReference type="InterPro" id="IPR047326">
    <property type="entry name" value="RUN_PLEKHM1"/>
</dbReference>
<evidence type="ECO:0000256" key="7">
    <source>
        <dbReference type="ARBA" id="ARBA00022771"/>
    </source>
</evidence>
<feature type="compositionally biased region" description="Basic and acidic residues" evidence="11">
    <location>
        <begin position="302"/>
        <end position="322"/>
    </location>
</feature>
<evidence type="ECO:0000259" key="13">
    <source>
        <dbReference type="PROSITE" id="PS50826"/>
    </source>
</evidence>
<keyword evidence="8" id="KW-0862">Zinc</keyword>
<evidence type="ECO:0000256" key="3">
    <source>
        <dbReference type="ARBA" id="ARBA00022553"/>
    </source>
</evidence>
<dbReference type="GO" id="GO:0008270">
    <property type="term" value="F:zinc ion binding"/>
    <property type="evidence" value="ECO:0007669"/>
    <property type="project" value="UniProtKB-KW"/>
</dbReference>
<dbReference type="PROSITE" id="PS50003">
    <property type="entry name" value="PH_DOMAIN"/>
    <property type="match status" value="1"/>
</dbReference>
<keyword evidence="5" id="KW-0677">Repeat</keyword>
<dbReference type="EMBL" id="JAROKS010000017">
    <property type="protein sequence ID" value="KAK1794338.1"/>
    <property type="molecule type" value="Genomic_DNA"/>
</dbReference>
<dbReference type="InterPro" id="IPR037213">
    <property type="entry name" value="Run_dom_sf"/>
</dbReference>
<feature type="non-terminal residue" evidence="14">
    <location>
        <position position="1048"/>
    </location>
</feature>
<dbReference type="PANTHER" id="PTHR12326">
    <property type="entry name" value="PLECKSTRIN HOMOLOGY DOMAIN CONTAINING PROTEIN"/>
    <property type="match status" value="1"/>
</dbReference>
<evidence type="ECO:0000256" key="5">
    <source>
        <dbReference type="ARBA" id="ARBA00022737"/>
    </source>
</evidence>
<dbReference type="PANTHER" id="PTHR12326:SF5">
    <property type="entry name" value="PLECKSTRIN HOMOLOGY DOMAIN-CONTAINING FAMILY M MEMBER 1"/>
    <property type="match status" value="1"/>
</dbReference>
<feature type="region of interest" description="Disordered" evidence="11">
    <location>
        <begin position="231"/>
        <end position="259"/>
    </location>
</feature>
<feature type="non-terminal residue" evidence="14">
    <location>
        <position position="1"/>
    </location>
</feature>
<comment type="subcellular location">
    <subcellularLocation>
        <location evidence="1">Late endosome</location>
    </subcellularLocation>
    <subcellularLocation>
        <location evidence="2">Lysosome membrane</location>
    </subcellularLocation>
</comment>
<feature type="compositionally biased region" description="Low complexity" evidence="11">
    <location>
        <begin position="341"/>
        <end position="355"/>
    </location>
</feature>
<evidence type="ECO:0000256" key="11">
    <source>
        <dbReference type="SAM" id="MobiDB-lite"/>
    </source>
</evidence>
<feature type="region of interest" description="Disordered" evidence="11">
    <location>
        <begin position="290"/>
        <end position="399"/>
    </location>
</feature>
<evidence type="ECO:0000256" key="8">
    <source>
        <dbReference type="ARBA" id="ARBA00022833"/>
    </source>
</evidence>
<dbReference type="Pfam" id="PF13901">
    <property type="entry name" value="RH_dom"/>
    <property type="match status" value="1"/>
</dbReference>
<name>A0AAD8Z762_9TELE</name>
<dbReference type="Gene3D" id="2.30.29.30">
    <property type="entry name" value="Pleckstrin-homology domain (PH domain)/Phosphotyrosine-binding domain (PTB)"/>
    <property type="match status" value="1"/>
</dbReference>
<evidence type="ECO:0000256" key="9">
    <source>
        <dbReference type="ARBA" id="ARBA00023006"/>
    </source>
</evidence>
<keyword evidence="6" id="KW-0967">Endosome</keyword>
<keyword evidence="4" id="KW-0479">Metal-binding</keyword>
<evidence type="ECO:0000256" key="6">
    <source>
        <dbReference type="ARBA" id="ARBA00022753"/>
    </source>
</evidence>
<gene>
    <name evidence="14" type="ORF">P4O66_011228</name>
</gene>
<dbReference type="SUPFAM" id="SSF140741">
    <property type="entry name" value="RUN domain-like"/>
    <property type="match status" value="1"/>
</dbReference>
<dbReference type="InterPro" id="IPR025258">
    <property type="entry name" value="RH_dom"/>
</dbReference>
<proteinExistence type="predicted"/>
<feature type="compositionally biased region" description="Polar residues" evidence="11">
    <location>
        <begin position="376"/>
        <end position="388"/>
    </location>
</feature>
<organism evidence="14 15">
    <name type="scientific">Electrophorus voltai</name>
    <dbReference type="NCBI Taxonomy" id="2609070"/>
    <lineage>
        <taxon>Eukaryota</taxon>
        <taxon>Metazoa</taxon>
        <taxon>Chordata</taxon>
        <taxon>Craniata</taxon>
        <taxon>Vertebrata</taxon>
        <taxon>Euteleostomi</taxon>
        <taxon>Actinopterygii</taxon>
        <taxon>Neopterygii</taxon>
        <taxon>Teleostei</taxon>
        <taxon>Ostariophysi</taxon>
        <taxon>Gymnotiformes</taxon>
        <taxon>Gymnotoidei</taxon>
        <taxon>Gymnotidae</taxon>
        <taxon>Electrophorus</taxon>
    </lineage>
</organism>
<dbReference type="SUPFAM" id="SSF50729">
    <property type="entry name" value="PH domain-like"/>
    <property type="match status" value="2"/>
</dbReference>
<accession>A0AAD8Z762</accession>
<evidence type="ECO:0000256" key="4">
    <source>
        <dbReference type="ARBA" id="ARBA00022723"/>
    </source>
</evidence>
<evidence type="ECO:0000313" key="15">
    <source>
        <dbReference type="Proteomes" id="UP001239994"/>
    </source>
</evidence>
<dbReference type="InterPro" id="IPR004012">
    <property type="entry name" value="Run_dom"/>
</dbReference>
<dbReference type="InterPro" id="IPR051366">
    <property type="entry name" value="DEF8"/>
</dbReference>
<dbReference type="Gene3D" id="1.20.58.900">
    <property type="match status" value="1"/>
</dbReference>
<dbReference type="GO" id="GO:0005770">
    <property type="term" value="C:late endosome"/>
    <property type="evidence" value="ECO:0007669"/>
    <property type="project" value="UniProtKB-SubCell"/>
</dbReference>
<keyword evidence="3" id="KW-0597">Phosphoprotein</keyword>
<reference evidence="14" key="1">
    <citation type="submission" date="2023-03" db="EMBL/GenBank/DDBJ databases">
        <title>Electrophorus voltai genome.</title>
        <authorList>
            <person name="Bian C."/>
        </authorList>
    </citation>
    <scope>NUCLEOTIDE SEQUENCE</scope>
    <source>
        <strain evidence="14">CB-2022</strain>
        <tissue evidence="14">Muscle</tissue>
    </source>
</reference>
<comment type="caution">
    <text evidence="14">The sequence shown here is derived from an EMBL/GenBank/DDBJ whole genome shotgun (WGS) entry which is preliminary data.</text>
</comment>
<feature type="domain" description="PH" evidence="12">
    <location>
        <begin position="557"/>
        <end position="650"/>
    </location>
</feature>
<dbReference type="PROSITE" id="PS50826">
    <property type="entry name" value="RUN"/>
    <property type="match status" value="1"/>
</dbReference>
<evidence type="ECO:0000313" key="14">
    <source>
        <dbReference type="EMBL" id="KAK1794338.1"/>
    </source>
</evidence>
<dbReference type="Pfam" id="PF02759">
    <property type="entry name" value="RUN"/>
    <property type="match status" value="1"/>
</dbReference>
<feature type="domain" description="RUN" evidence="13">
    <location>
        <begin position="45"/>
        <end position="209"/>
    </location>
</feature>
<keyword evidence="7" id="KW-0863">Zinc-finger</keyword>
<dbReference type="Proteomes" id="UP001239994">
    <property type="component" value="Unassembled WGS sequence"/>
</dbReference>
<dbReference type="AlphaFoldDB" id="A0AAD8Z762"/>
<protein>
    <recommendedName>
        <fullName evidence="16">PH domain-containing protein</fullName>
    </recommendedName>
</protein>
<dbReference type="InterPro" id="IPR001849">
    <property type="entry name" value="PH_domain"/>
</dbReference>
<evidence type="ECO:0008006" key="16">
    <source>
        <dbReference type="Google" id="ProtNLM"/>
    </source>
</evidence>
<dbReference type="GO" id="GO:0006914">
    <property type="term" value="P:autophagy"/>
    <property type="evidence" value="ECO:0007669"/>
    <property type="project" value="UniProtKB-KW"/>
</dbReference>
<keyword evidence="9" id="KW-0072">Autophagy</keyword>
<dbReference type="SMART" id="SM01175">
    <property type="entry name" value="DUF4206"/>
    <property type="match status" value="1"/>
</dbReference>
<dbReference type="SMART" id="SM00233">
    <property type="entry name" value="PH"/>
    <property type="match status" value="2"/>
</dbReference>